<feature type="domain" description="TIL" evidence="4">
    <location>
        <begin position="27"/>
        <end position="81"/>
    </location>
</feature>
<keyword evidence="13" id="KW-1185">Reference proteome</keyword>
<dbReference type="Proteomes" id="UP000663856">
    <property type="component" value="Unassembled WGS sequence"/>
</dbReference>
<name>A0A816UWW9_9BILA</name>
<dbReference type="EMBL" id="CAJOBG010000025">
    <property type="protein sequence ID" value="CAF3739186.1"/>
    <property type="molecule type" value="Genomic_DNA"/>
</dbReference>
<dbReference type="OrthoDB" id="6236007at2759"/>
<dbReference type="PANTHER" id="PTHR23259">
    <property type="entry name" value="RIDDLE"/>
    <property type="match status" value="1"/>
</dbReference>
<keyword evidence="2" id="KW-1015">Disulfide bond</keyword>
<dbReference type="Proteomes" id="UP000681967">
    <property type="component" value="Unassembled WGS sequence"/>
</dbReference>
<dbReference type="EMBL" id="CAJNRF010006873">
    <property type="protein sequence ID" value="CAF2086236.1"/>
    <property type="molecule type" value="Genomic_DNA"/>
</dbReference>
<evidence type="ECO:0000313" key="9">
    <source>
        <dbReference type="EMBL" id="CAF3739186.1"/>
    </source>
</evidence>
<evidence type="ECO:0000313" key="14">
    <source>
        <dbReference type="Proteomes" id="UP000663887"/>
    </source>
</evidence>
<dbReference type="InterPro" id="IPR051368">
    <property type="entry name" value="SerProtInhib-TIL_Domain"/>
</dbReference>
<dbReference type="Proteomes" id="UP000663866">
    <property type="component" value="Unassembled WGS sequence"/>
</dbReference>
<reference evidence="8" key="1">
    <citation type="submission" date="2021-02" db="EMBL/GenBank/DDBJ databases">
        <authorList>
            <person name="Nowell W R."/>
        </authorList>
    </citation>
    <scope>NUCLEOTIDE SEQUENCE</scope>
</reference>
<dbReference type="Proteomes" id="UP000663834">
    <property type="component" value="Unassembled WGS sequence"/>
</dbReference>
<dbReference type="CDD" id="cd19941">
    <property type="entry name" value="TIL"/>
    <property type="match status" value="3"/>
</dbReference>
<dbReference type="GO" id="GO:0030414">
    <property type="term" value="F:peptidase inhibitor activity"/>
    <property type="evidence" value="ECO:0007669"/>
    <property type="project" value="UniProtKB-KW"/>
</dbReference>
<sequence length="207" mass="22923">MASILNVCIRLLLAIIVVTQCLAVNQCGENEQYGCGSVCIETCNYKPQICILMCRFGCSCKEGYIRESNDTGSPCIKREECKPIDVHNCGENEEFLTCGSACPPTCNDWSYPLPKPVKICPKICVESCFCKNGLYRANDGKCVKPEECCSKNELFMECGTACPETCNDKPKICTEQCVAGCFCRNSDYLRINNSTASSCIRRNECPK</sequence>
<dbReference type="EMBL" id="CAJNOV010014221">
    <property type="protein sequence ID" value="CAF1542776.1"/>
    <property type="molecule type" value="Genomic_DNA"/>
</dbReference>
<dbReference type="Proteomes" id="UP000681720">
    <property type="component" value="Unassembled WGS sequence"/>
</dbReference>
<proteinExistence type="predicted"/>
<dbReference type="Proteomes" id="UP000663887">
    <property type="component" value="Unassembled WGS sequence"/>
</dbReference>
<keyword evidence="3" id="KW-0732">Signal</keyword>
<feature type="signal peptide" evidence="3">
    <location>
        <begin position="1"/>
        <end position="23"/>
    </location>
</feature>
<dbReference type="PANTHER" id="PTHR23259:SF70">
    <property type="entry name" value="ACCESSORY GLAND PROTEIN ACP62F-RELATED"/>
    <property type="match status" value="1"/>
</dbReference>
<evidence type="ECO:0000313" key="7">
    <source>
        <dbReference type="EMBL" id="CAF2086236.1"/>
    </source>
</evidence>
<evidence type="ECO:0000313" key="6">
    <source>
        <dbReference type="EMBL" id="CAF1542776.1"/>
    </source>
</evidence>
<dbReference type="SUPFAM" id="SSF57567">
    <property type="entry name" value="Serine protease inhibitors"/>
    <property type="match status" value="3"/>
</dbReference>
<evidence type="ECO:0000313" key="13">
    <source>
        <dbReference type="Proteomes" id="UP000663866"/>
    </source>
</evidence>
<evidence type="ECO:0000313" key="10">
    <source>
        <dbReference type="EMBL" id="CAF3851468.1"/>
    </source>
</evidence>
<dbReference type="Proteomes" id="UP000663842">
    <property type="component" value="Unassembled WGS sequence"/>
</dbReference>
<dbReference type="EMBL" id="CAJOBF010000665">
    <property type="protein sequence ID" value="CAF3851468.1"/>
    <property type="molecule type" value="Genomic_DNA"/>
</dbReference>
<dbReference type="InterPro" id="IPR002919">
    <property type="entry name" value="TIL_dom"/>
</dbReference>
<dbReference type="EMBL" id="CAJOBJ010004912">
    <property type="protein sequence ID" value="CAF4015166.1"/>
    <property type="molecule type" value="Genomic_DNA"/>
</dbReference>
<accession>A0A816UWW9</accession>
<evidence type="ECO:0000313" key="8">
    <source>
        <dbReference type="EMBL" id="CAF2113409.1"/>
    </source>
</evidence>
<dbReference type="Gene3D" id="2.10.25.10">
    <property type="entry name" value="Laminin"/>
    <property type="match status" value="3"/>
</dbReference>
<evidence type="ECO:0000313" key="11">
    <source>
        <dbReference type="EMBL" id="CAF4015166.1"/>
    </source>
</evidence>
<dbReference type="EMBL" id="CAJOBH010058070">
    <property type="protein sequence ID" value="CAF4411457.1"/>
    <property type="molecule type" value="Genomic_DNA"/>
</dbReference>
<evidence type="ECO:0000313" key="12">
    <source>
        <dbReference type="EMBL" id="CAF4411457.1"/>
    </source>
</evidence>
<feature type="domain" description="TIL" evidence="4">
    <location>
        <begin position="149"/>
        <end position="205"/>
    </location>
</feature>
<keyword evidence="1" id="KW-0646">Protease inhibitor</keyword>
<evidence type="ECO:0000313" key="5">
    <source>
        <dbReference type="EMBL" id="CAF1317100.1"/>
    </source>
</evidence>
<evidence type="ECO:0000256" key="2">
    <source>
        <dbReference type="ARBA" id="ARBA00023157"/>
    </source>
</evidence>
<protein>
    <recommendedName>
        <fullName evidence="4">TIL domain-containing protein</fullName>
    </recommendedName>
</protein>
<evidence type="ECO:0000256" key="3">
    <source>
        <dbReference type="SAM" id="SignalP"/>
    </source>
</evidence>
<feature type="chain" id="PRO_5036413245" description="TIL domain-containing protein" evidence="3">
    <location>
        <begin position="24"/>
        <end position="207"/>
    </location>
</feature>
<organism evidence="8 14">
    <name type="scientific">Rotaria magnacalcarata</name>
    <dbReference type="NCBI Taxonomy" id="392030"/>
    <lineage>
        <taxon>Eukaryota</taxon>
        <taxon>Metazoa</taxon>
        <taxon>Spiralia</taxon>
        <taxon>Gnathifera</taxon>
        <taxon>Rotifera</taxon>
        <taxon>Eurotatoria</taxon>
        <taxon>Bdelloidea</taxon>
        <taxon>Philodinida</taxon>
        <taxon>Philodinidae</taxon>
        <taxon>Rotaria</taxon>
    </lineage>
</organism>
<dbReference type="EMBL" id="CAJNOW010001433">
    <property type="protein sequence ID" value="CAF1317100.1"/>
    <property type="molecule type" value="Genomic_DNA"/>
</dbReference>
<evidence type="ECO:0000259" key="4">
    <source>
        <dbReference type="Pfam" id="PF01826"/>
    </source>
</evidence>
<gene>
    <name evidence="12" type="ORF">BYL167_LOCUS32013</name>
    <name evidence="6" type="ORF">CJN711_LOCUS29832</name>
    <name evidence="11" type="ORF">GIL414_LOCUS12540</name>
    <name evidence="5" type="ORF">KQP761_LOCUS5554</name>
    <name evidence="9" type="ORF">OVN521_LOCUS455</name>
    <name evidence="10" type="ORF">UXM345_LOCUS7850</name>
    <name evidence="7" type="ORF">WKI299_LOCUS17232</name>
    <name evidence="8" type="ORF">XDN619_LOCUS21240</name>
</gene>
<dbReference type="EMBL" id="CAJNRG010009382">
    <property type="protein sequence ID" value="CAF2113409.1"/>
    <property type="molecule type" value="Genomic_DNA"/>
</dbReference>
<dbReference type="Pfam" id="PF01826">
    <property type="entry name" value="TIL"/>
    <property type="match status" value="3"/>
</dbReference>
<dbReference type="InterPro" id="IPR036084">
    <property type="entry name" value="Ser_inhib-like_sf"/>
</dbReference>
<comment type="caution">
    <text evidence="8">The sequence shown here is derived from an EMBL/GenBank/DDBJ whole genome shotgun (WGS) entry which is preliminary data.</text>
</comment>
<dbReference type="Proteomes" id="UP000663855">
    <property type="component" value="Unassembled WGS sequence"/>
</dbReference>
<evidence type="ECO:0000256" key="1">
    <source>
        <dbReference type="ARBA" id="ARBA00022690"/>
    </source>
</evidence>
<feature type="domain" description="TIL" evidence="4">
    <location>
        <begin position="89"/>
        <end position="148"/>
    </location>
</feature>
<dbReference type="AlphaFoldDB" id="A0A816UWW9"/>